<name>A0A173DXM1_9BACT</name>
<dbReference type="InterPro" id="IPR043133">
    <property type="entry name" value="GTP-CH-I_C/QueF"/>
</dbReference>
<comment type="function">
    <text evidence="6">Catalyzes the conversion of 7,8-dihydroneopterin to 6-hydroxymethyl-7,8-dihydropterin.</text>
</comment>
<evidence type="ECO:0000313" key="8">
    <source>
        <dbReference type="EMBL" id="ANG65669.1"/>
    </source>
</evidence>
<dbReference type="SMART" id="SM00905">
    <property type="entry name" value="FolB"/>
    <property type="match status" value="1"/>
</dbReference>
<dbReference type="AlphaFoldDB" id="A0A173DXM1"/>
<dbReference type="InterPro" id="IPR006157">
    <property type="entry name" value="FolB_dom"/>
</dbReference>
<keyword evidence="5 6" id="KW-0456">Lyase</keyword>
<dbReference type="GO" id="GO:0046654">
    <property type="term" value="P:tetrahydrofolate biosynthetic process"/>
    <property type="evidence" value="ECO:0007669"/>
    <property type="project" value="UniProtKB-UniRule"/>
</dbReference>
<evidence type="ECO:0000256" key="5">
    <source>
        <dbReference type="ARBA" id="ARBA00023239"/>
    </source>
</evidence>
<dbReference type="Pfam" id="PF02152">
    <property type="entry name" value="FolB"/>
    <property type="match status" value="1"/>
</dbReference>
<evidence type="ECO:0000259" key="7">
    <source>
        <dbReference type="SMART" id="SM00905"/>
    </source>
</evidence>
<gene>
    <name evidence="8" type="primary">G1_27</name>
</gene>
<dbReference type="PANTHER" id="PTHR42844:SF1">
    <property type="entry name" value="DIHYDRONEOPTERIN ALDOLASE 1-RELATED"/>
    <property type="match status" value="1"/>
</dbReference>
<accession>A0A173DXM1</accession>
<dbReference type="SUPFAM" id="SSF55620">
    <property type="entry name" value="Tetrahydrobiopterin biosynthesis enzymes-like"/>
    <property type="match status" value="1"/>
</dbReference>
<feature type="domain" description="Dihydroneopterin aldolase/epimerase" evidence="7">
    <location>
        <begin position="2"/>
        <end position="114"/>
    </location>
</feature>
<dbReference type="GO" id="GO:0046656">
    <property type="term" value="P:folic acid biosynthetic process"/>
    <property type="evidence" value="ECO:0007669"/>
    <property type="project" value="UniProtKB-UniRule"/>
</dbReference>
<proteinExistence type="inferred from homology"/>
<dbReference type="NCBIfam" id="TIGR00525">
    <property type="entry name" value="folB"/>
    <property type="match status" value="1"/>
</dbReference>
<dbReference type="GO" id="GO:0005737">
    <property type="term" value="C:cytoplasm"/>
    <property type="evidence" value="ECO:0007669"/>
    <property type="project" value="TreeGrafter"/>
</dbReference>
<dbReference type="GO" id="GO:0004150">
    <property type="term" value="F:dihydroneopterin aldolase activity"/>
    <property type="evidence" value="ECO:0007669"/>
    <property type="project" value="UniProtKB-UniRule"/>
</dbReference>
<dbReference type="EC" id="4.1.2.25" evidence="6"/>
<evidence type="ECO:0000256" key="2">
    <source>
        <dbReference type="ARBA" id="ARBA00005013"/>
    </source>
</evidence>
<comment type="catalytic activity">
    <reaction evidence="1 6">
        <text>7,8-dihydroneopterin = 6-hydroxymethyl-7,8-dihydropterin + glycolaldehyde</text>
        <dbReference type="Rhea" id="RHEA:10540"/>
        <dbReference type="ChEBI" id="CHEBI:17001"/>
        <dbReference type="ChEBI" id="CHEBI:17071"/>
        <dbReference type="ChEBI" id="CHEBI:44841"/>
        <dbReference type="EC" id="4.1.2.25"/>
    </reaction>
</comment>
<comment type="similarity">
    <text evidence="3 6">Belongs to the DHNA family.</text>
</comment>
<evidence type="ECO:0000256" key="1">
    <source>
        <dbReference type="ARBA" id="ARBA00001353"/>
    </source>
</evidence>
<organism evidence="8">
    <name type="scientific">uncultured bacterium G1</name>
    <dbReference type="NCBI Taxonomy" id="1821258"/>
    <lineage>
        <taxon>Bacteria</taxon>
        <taxon>environmental samples</taxon>
    </lineage>
</organism>
<sequence>MIRLNNMEFYAYHGCLESERREGNRFRVDFAYDYDMRKAARTDELREAIDYSVIYELIRAEMEIPANLLEHLAHRILDSITEHFPRIEYAEVTVTKYNPPLPGKVESSSVTLVYE</sequence>
<comment type="pathway">
    <text evidence="2 6">Cofactor biosynthesis; tetrahydrofolate biosynthesis; 2-amino-4-hydroxy-6-hydroxymethyl-7,8-dihydropteridine diphosphate from 7,8-dihydroneopterin triphosphate: step 3/4.</text>
</comment>
<protein>
    <recommendedName>
        <fullName evidence="6">7,8-dihydroneopterin aldolase</fullName>
        <ecNumber evidence="6">4.1.2.25</ecNumber>
    </recommendedName>
</protein>
<evidence type="ECO:0000256" key="6">
    <source>
        <dbReference type="RuleBase" id="RU362079"/>
    </source>
</evidence>
<evidence type="ECO:0000256" key="4">
    <source>
        <dbReference type="ARBA" id="ARBA00022909"/>
    </source>
</evidence>
<dbReference type="Gene3D" id="3.30.1130.10">
    <property type="match status" value="1"/>
</dbReference>
<dbReference type="UniPathway" id="UPA00077">
    <property type="reaction ID" value="UER00154"/>
</dbReference>
<dbReference type="NCBIfam" id="TIGR00526">
    <property type="entry name" value="folB_dom"/>
    <property type="match status" value="1"/>
</dbReference>
<dbReference type="EMBL" id="KU952095">
    <property type="protein sequence ID" value="ANG65669.1"/>
    <property type="molecule type" value="Genomic_DNA"/>
</dbReference>
<keyword evidence="4 6" id="KW-0289">Folate biosynthesis</keyword>
<dbReference type="PANTHER" id="PTHR42844">
    <property type="entry name" value="DIHYDRONEOPTERIN ALDOLASE 1-RELATED"/>
    <property type="match status" value="1"/>
</dbReference>
<evidence type="ECO:0000256" key="3">
    <source>
        <dbReference type="ARBA" id="ARBA00005708"/>
    </source>
</evidence>
<dbReference type="InterPro" id="IPR006156">
    <property type="entry name" value="Dihydroneopterin_aldolase"/>
</dbReference>
<dbReference type="CDD" id="cd00534">
    <property type="entry name" value="DHNA_DHNTPE"/>
    <property type="match status" value="1"/>
</dbReference>
<reference evidence="8" key="1">
    <citation type="submission" date="2016-03" db="EMBL/GenBank/DDBJ databases">
        <title>Improved glycerol to ethanol conversion by E. coli using a metagenomic fragment isolated from an anaerobic reactor.</title>
        <authorList>
            <person name="Loaces I."/>
            <person name="Rodriguez C."/>
            <person name="Amarelle V."/>
            <person name="Fabiano E."/>
            <person name="Noya F."/>
        </authorList>
    </citation>
    <scope>NUCLEOTIDE SEQUENCE</scope>
</reference>